<evidence type="ECO:0000256" key="8">
    <source>
        <dbReference type="RuleBase" id="RU003346"/>
    </source>
</evidence>
<keyword evidence="3 8" id="KW-0813">Transport</keyword>
<sequence length="550" mass="59925">MFPKLQSRTFKRRYPKWMVGKPLLYASSALASLGDAMFGYSQGVIAAAQVQPSFIHRMYGPDLTLAQIQSGHTGVNPFLQAIVVSCLSITAFIASFFSAHICDILGRRLAIRAGALIYFIAAIIQIGMANLATLFVGRCIQGVGLGILSMTVPILQCEIAPGHSRGLFVSIEYFFLNSGYALSAWIGYGFFLAMPSEISWRGPYIVQACLAAVLFVWTFYMPETPRWLVQHGYKDEGLQVLADLHGNGDISDPMIIKEFVDMETAISIENKLGQVSWRELFKQYPKRVMLGVSVQQFAQTNGVNAILYFLPENLARAGFSVSEALLYSGACAMIYCAGTIPTMFWIDTVGRRKFLLFGSVGLVGACAAMGALQYHADSLPYGKGRLPTADGLFAAVCIYIFVYGASWGPAPWLLSAEVFPVRARAKGMAVAAATNWFFNFILAFIAPPLFAAIHGAFYFILLASCLASAGFVYVACPETSGKTLEELGEVFGDQEAVDEKVDGYRVVGTEVVLEPELVGAAEMLPVRVGSRSMATRKSSKSDLGKDERDF</sequence>
<dbReference type="InterPro" id="IPR005828">
    <property type="entry name" value="MFS_sugar_transport-like"/>
</dbReference>
<dbReference type="AlphaFoldDB" id="A0A8H5FCV2"/>
<keyword evidence="5 9" id="KW-1133">Transmembrane helix</keyword>
<evidence type="ECO:0000313" key="12">
    <source>
        <dbReference type="Proteomes" id="UP000541558"/>
    </source>
</evidence>
<organism evidence="11 12">
    <name type="scientific">Ephemerocybe angulata</name>
    <dbReference type="NCBI Taxonomy" id="980116"/>
    <lineage>
        <taxon>Eukaryota</taxon>
        <taxon>Fungi</taxon>
        <taxon>Dikarya</taxon>
        <taxon>Basidiomycota</taxon>
        <taxon>Agaricomycotina</taxon>
        <taxon>Agaricomycetes</taxon>
        <taxon>Agaricomycetidae</taxon>
        <taxon>Agaricales</taxon>
        <taxon>Agaricineae</taxon>
        <taxon>Psathyrellaceae</taxon>
        <taxon>Ephemerocybe</taxon>
    </lineage>
</organism>
<feature type="transmembrane region" description="Helical" evidence="9">
    <location>
        <begin position="392"/>
        <end position="415"/>
    </location>
</feature>
<accession>A0A8H5FCV2</accession>
<comment type="similarity">
    <text evidence="2 8">Belongs to the major facilitator superfamily. Sugar transporter (TC 2.A.1.1) family.</text>
</comment>
<dbReference type="GO" id="GO:0016020">
    <property type="term" value="C:membrane"/>
    <property type="evidence" value="ECO:0007669"/>
    <property type="project" value="UniProtKB-SubCell"/>
</dbReference>
<evidence type="ECO:0000256" key="5">
    <source>
        <dbReference type="ARBA" id="ARBA00022989"/>
    </source>
</evidence>
<dbReference type="EMBL" id="JAACJK010000111">
    <property type="protein sequence ID" value="KAF5332174.1"/>
    <property type="molecule type" value="Genomic_DNA"/>
</dbReference>
<dbReference type="PROSITE" id="PS50850">
    <property type="entry name" value="MFS"/>
    <property type="match status" value="1"/>
</dbReference>
<dbReference type="PRINTS" id="PR00171">
    <property type="entry name" value="SUGRTRNSPORT"/>
</dbReference>
<feature type="transmembrane region" description="Helical" evidence="9">
    <location>
        <begin position="109"/>
        <end position="129"/>
    </location>
</feature>
<comment type="caution">
    <text evidence="11">The sequence shown here is derived from an EMBL/GenBank/DDBJ whole genome shotgun (WGS) entry which is preliminary data.</text>
</comment>
<dbReference type="InterPro" id="IPR050360">
    <property type="entry name" value="MFS_Sugar_Transporters"/>
</dbReference>
<feature type="transmembrane region" description="Helical" evidence="9">
    <location>
        <begin position="456"/>
        <end position="476"/>
    </location>
</feature>
<feature type="domain" description="Major facilitator superfamily (MFS) profile" evidence="10">
    <location>
        <begin position="27"/>
        <end position="480"/>
    </location>
</feature>
<dbReference type="InterPro" id="IPR003663">
    <property type="entry name" value="Sugar/inositol_transpt"/>
</dbReference>
<evidence type="ECO:0000256" key="9">
    <source>
        <dbReference type="SAM" id="Phobius"/>
    </source>
</evidence>
<reference evidence="11 12" key="1">
    <citation type="journal article" date="2020" name="ISME J.">
        <title>Uncovering the hidden diversity of litter-decomposition mechanisms in mushroom-forming fungi.</title>
        <authorList>
            <person name="Floudas D."/>
            <person name="Bentzer J."/>
            <person name="Ahren D."/>
            <person name="Johansson T."/>
            <person name="Persson P."/>
            <person name="Tunlid A."/>
        </authorList>
    </citation>
    <scope>NUCLEOTIDE SEQUENCE [LARGE SCALE GENOMIC DNA]</scope>
    <source>
        <strain evidence="11 12">CBS 175.51</strain>
    </source>
</reference>
<dbReference type="PANTHER" id="PTHR48022:SF74">
    <property type="entry name" value="SUGAR TRANSPORTER, PUTATIVE (AFU_ORTHOLOGUE AFUA_8G02010)-RELATED"/>
    <property type="match status" value="1"/>
</dbReference>
<evidence type="ECO:0000259" key="10">
    <source>
        <dbReference type="PROSITE" id="PS50850"/>
    </source>
</evidence>
<keyword evidence="6 9" id="KW-0472">Membrane</keyword>
<gene>
    <name evidence="11" type="ORF">D9611_008058</name>
</gene>
<dbReference type="InterPro" id="IPR020846">
    <property type="entry name" value="MFS_dom"/>
</dbReference>
<evidence type="ECO:0000256" key="4">
    <source>
        <dbReference type="ARBA" id="ARBA00022692"/>
    </source>
</evidence>
<proteinExistence type="inferred from homology"/>
<comment type="catalytic activity">
    <reaction evidence="7">
        <text>myo-inositol(out) + H(+)(out) = myo-inositol(in) + H(+)(in)</text>
        <dbReference type="Rhea" id="RHEA:60364"/>
        <dbReference type="ChEBI" id="CHEBI:15378"/>
        <dbReference type="ChEBI" id="CHEBI:17268"/>
    </reaction>
</comment>
<evidence type="ECO:0000313" key="11">
    <source>
        <dbReference type="EMBL" id="KAF5332174.1"/>
    </source>
</evidence>
<keyword evidence="12" id="KW-1185">Reference proteome</keyword>
<dbReference type="OrthoDB" id="648285at2759"/>
<dbReference type="Proteomes" id="UP000541558">
    <property type="component" value="Unassembled WGS sequence"/>
</dbReference>
<dbReference type="Gene3D" id="1.20.1250.20">
    <property type="entry name" value="MFS general substrate transporter like domains"/>
    <property type="match status" value="1"/>
</dbReference>
<dbReference type="PANTHER" id="PTHR48022">
    <property type="entry name" value="PLASTIDIC GLUCOSE TRANSPORTER 4"/>
    <property type="match status" value="1"/>
</dbReference>
<dbReference type="InterPro" id="IPR036259">
    <property type="entry name" value="MFS_trans_sf"/>
</dbReference>
<feature type="transmembrane region" description="Helical" evidence="9">
    <location>
        <begin position="78"/>
        <end position="97"/>
    </location>
</feature>
<feature type="transmembrane region" description="Helical" evidence="9">
    <location>
        <begin position="354"/>
        <end position="372"/>
    </location>
</feature>
<dbReference type="InterPro" id="IPR005829">
    <property type="entry name" value="Sugar_transporter_CS"/>
</dbReference>
<dbReference type="PROSITE" id="PS00217">
    <property type="entry name" value="SUGAR_TRANSPORT_2"/>
    <property type="match status" value="1"/>
</dbReference>
<evidence type="ECO:0000256" key="1">
    <source>
        <dbReference type="ARBA" id="ARBA00004141"/>
    </source>
</evidence>
<evidence type="ECO:0000256" key="6">
    <source>
        <dbReference type="ARBA" id="ARBA00023136"/>
    </source>
</evidence>
<feature type="transmembrane region" description="Helical" evidence="9">
    <location>
        <begin position="204"/>
        <end position="221"/>
    </location>
</feature>
<feature type="transmembrane region" description="Helical" evidence="9">
    <location>
        <begin position="427"/>
        <end position="450"/>
    </location>
</feature>
<comment type="subcellular location">
    <subcellularLocation>
        <location evidence="1">Membrane</location>
        <topology evidence="1">Multi-pass membrane protein</topology>
    </subcellularLocation>
</comment>
<name>A0A8H5FCV2_9AGAR</name>
<evidence type="ECO:0000256" key="3">
    <source>
        <dbReference type="ARBA" id="ARBA00022448"/>
    </source>
</evidence>
<dbReference type="SUPFAM" id="SSF103473">
    <property type="entry name" value="MFS general substrate transporter"/>
    <property type="match status" value="1"/>
</dbReference>
<dbReference type="Pfam" id="PF00083">
    <property type="entry name" value="Sugar_tr"/>
    <property type="match status" value="1"/>
</dbReference>
<feature type="transmembrane region" description="Helical" evidence="9">
    <location>
        <begin position="167"/>
        <end position="192"/>
    </location>
</feature>
<feature type="transmembrane region" description="Helical" evidence="9">
    <location>
        <begin position="325"/>
        <end position="347"/>
    </location>
</feature>
<protein>
    <recommendedName>
        <fullName evidence="10">Major facilitator superfamily (MFS) profile domain-containing protein</fullName>
    </recommendedName>
</protein>
<evidence type="ECO:0000256" key="2">
    <source>
        <dbReference type="ARBA" id="ARBA00010992"/>
    </source>
</evidence>
<dbReference type="GO" id="GO:0005351">
    <property type="term" value="F:carbohydrate:proton symporter activity"/>
    <property type="evidence" value="ECO:0007669"/>
    <property type="project" value="TreeGrafter"/>
</dbReference>
<dbReference type="NCBIfam" id="TIGR00879">
    <property type="entry name" value="SP"/>
    <property type="match status" value="1"/>
</dbReference>
<dbReference type="FunFam" id="1.20.1250.20:FF:000134">
    <property type="entry name" value="MFS sugar transporter protein"/>
    <property type="match status" value="1"/>
</dbReference>
<keyword evidence="4 9" id="KW-0812">Transmembrane</keyword>
<evidence type="ECO:0000256" key="7">
    <source>
        <dbReference type="ARBA" id="ARBA00049119"/>
    </source>
</evidence>